<reference evidence="2" key="1">
    <citation type="journal article" date="2019" name="bioRxiv">
        <title>The Genome of the Zebra Mussel, Dreissena polymorpha: A Resource for Invasive Species Research.</title>
        <authorList>
            <person name="McCartney M.A."/>
            <person name="Auch B."/>
            <person name="Kono T."/>
            <person name="Mallez S."/>
            <person name="Zhang Y."/>
            <person name="Obille A."/>
            <person name="Becker A."/>
            <person name="Abrahante J.E."/>
            <person name="Garbe J."/>
            <person name="Badalamenti J.P."/>
            <person name="Herman A."/>
            <person name="Mangelson H."/>
            <person name="Liachko I."/>
            <person name="Sullivan S."/>
            <person name="Sone E.D."/>
            <person name="Koren S."/>
            <person name="Silverstein K.A.T."/>
            <person name="Beckman K.B."/>
            <person name="Gohl D.M."/>
        </authorList>
    </citation>
    <scope>NUCLEOTIDE SEQUENCE</scope>
    <source>
        <strain evidence="2">Duluth1</strain>
        <tissue evidence="2">Whole animal</tissue>
    </source>
</reference>
<dbReference type="InterPro" id="IPR036514">
    <property type="entry name" value="SGNH_hydro_sf"/>
</dbReference>
<dbReference type="SUPFAM" id="SSF52266">
    <property type="entry name" value="SGNH hydrolase"/>
    <property type="match status" value="1"/>
</dbReference>
<dbReference type="EMBL" id="JAIWYP010000002">
    <property type="protein sequence ID" value="KAH3872468.1"/>
    <property type="molecule type" value="Genomic_DNA"/>
</dbReference>
<reference evidence="2" key="2">
    <citation type="submission" date="2020-11" db="EMBL/GenBank/DDBJ databases">
        <authorList>
            <person name="McCartney M.A."/>
            <person name="Auch B."/>
            <person name="Kono T."/>
            <person name="Mallez S."/>
            <person name="Becker A."/>
            <person name="Gohl D.M."/>
            <person name="Silverstein K.A.T."/>
            <person name="Koren S."/>
            <person name="Bechman K.B."/>
            <person name="Herman A."/>
            <person name="Abrahante J.E."/>
            <person name="Garbe J."/>
        </authorList>
    </citation>
    <scope>NUCLEOTIDE SEQUENCE</scope>
    <source>
        <strain evidence="2">Duluth1</strain>
        <tissue evidence="2">Whole animal</tissue>
    </source>
</reference>
<organism evidence="2 3">
    <name type="scientific">Dreissena polymorpha</name>
    <name type="common">Zebra mussel</name>
    <name type="synonym">Mytilus polymorpha</name>
    <dbReference type="NCBI Taxonomy" id="45954"/>
    <lineage>
        <taxon>Eukaryota</taxon>
        <taxon>Metazoa</taxon>
        <taxon>Spiralia</taxon>
        <taxon>Lophotrochozoa</taxon>
        <taxon>Mollusca</taxon>
        <taxon>Bivalvia</taxon>
        <taxon>Autobranchia</taxon>
        <taxon>Heteroconchia</taxon>
        <taxon>Euheterodonta</taxon>
        <taxon>Imparidentia</taxon>
        <taxon>Neoheterodontei</taxon>
        <taxon>Myida</taxon>
        <taxon>Dreissenoidea</taxon>
        <taxon>Dreissenidae</taxon>
        <taxon>Dreissena</taxon>
    </lineage>
</organism>
<dbReference type="Proteomes" id="UP000828390">
    <property type="component" value="Unassembled WGS sequence"/>
</dbReference>
<proteinExistence type="predicted"/>
<evidence type="ECO:0000256" key="1">
    <source>
        <dbReference type="SAM" id="SignalP"/>
    </source>
</evidence>
<dbReference type="AlphaFoldDB" id="A0A9D4M999"/>
<accession>A0A9D4M999</accession>
<evidence type="ECO:0008006" key="4">
    <source>
        <dbReference type="Google" id="ProtNLM"/>
    </source>
</evidence>
<evidence type="ECO:0000313" key="2">
    <source>
        <dbReference type="EMBL" id="KAH3872468.1"/>
    </source>
</evidence>
<feature type="chain" id="PRO_5038781892" description="SGNH hydrolase-type esterase domain-containing protein" evidence="1">
    <location>
        <begin position="18"/>
        <end position="162"/>
    </location>
</feature>
<feature type="signal peptide" evidence="1">
    <location>
        <begin position="1"/>
        <end position="17"/>
    </location>
</feature>
<sequence length="162" mass="18217">MANLGLSCSIAWWGVSGLRWAFFRRSIEAKVLLCTPLQIIVLHLGRNDITSSTSTKLCRNIASEISYLREAFPLVLIIWVNILGRLKWDDSYSKKAIEKKRKPANHFGRRCVRSTGTHDIITIDITTGTPGLFSPDSIHLSDVGLEFYLDTLKDALAKHMTT</sequence>
<gene>
    <name evidence="2" type="ORF">DPMN_035684</name>
</gene>
<protein>
    <recommendedName>
        <fullName evidence="4">SGNH hydrolase-type esterase domain-containing protein</fullName>
    </recommendedName>
</protein>
<evidence type="ECO:0000313" key="3">
    <source>
        <dbReference type="Proteomes" id="UP000828390"/>
    </source>
</evidence>
<dbReference type="Gene3D" id="3.40.50.1110">
    <property type="entry name" value="SGNH hydrolase"/>
    <property type="match status" value="1"/>
</dbReference>
<keyword evidence="1" id="KW-0732">Signal</keyword>
<comment type="caution">
    <text evidence="2">The sequence shown here is derived from an EMBL/GenBank/DDBJ whole genome shotgun (WGS) entry which is preliminary data.</text>
</comment>
<keyword evidence="3" id="KW-1185">Reference proteome</keyword>
<name>A0A9D4M999_DREPO</name>